<keyword evidence="9 11" id="KW-0472">Membrane</keyword>
<keyword evidence="10 11" id="KW-0998">Cell outer membrane</keyword>
<evidence type="ECO:0000256" key="9">
    <source>
        <dbReference type="ARBA" id="ARBA00023136"/>
    </source>
</evidence>
<evidence type="ECO:0000256" key="5">
    <source>
        <dbReference type="ARBA" id="ARBA00022692"/>
    </source>
</evidence>
<keyword evidence="14" id="KW-0675">Receptor</keyword>
<dbReference type="SUPFAM" id="SSF56935">
    <property type="entry name" value="Porins"/>
    <property type="match status" value="1"/>
</dbReference>
<sequence>MITKKISQGLIYSVSFASLCATSVQAQIDEIIVTAEKRAENIQDVSAAVTALNSDALAAAGIQDITRLENVVPGLRIGSSGGEVRPAMRGARTNEVGVAGTGIAEQVVGIFLDGVYVPTTTAGMGTYLDIQRIEVLRGPQGTLYGRNTFAGTINVITNKPVIGEQTNSMKITLGDYARSDAQAVINIPLSDSSALRVAASSEKRDGYVENINVSGTSDDLKEKSQMFVRATYLKEAGDNEFLIRYEYSNKDANSDAIWGYQQLAGYQAGTAIQGHIYGSYTPTAPYTGESPYRVNRNAVSFDEQETNSLTLQGKFAADAMDTKVTLNYSKLSGSQYYDSDYTPAGADIYGGFGRQDDHETISAEVQFTSNGEGPLSWVGGLYYFDQEADWEWLSSSDTDGDGNPDVIRVPSWGNPNEDMHTVKSTAIYGHATYELNDMTRLIGGMRFNDDEKTFTGNIADWEDDATTYKLAFERDIDEDRMFYASLSTGVRTGGTNDGRTVARGAPENYDNEEVTSMEVGLKSVLMDNTLVLNVAAYSNEYEDVKAQLFALACSDATDNNVAACVAAGTATSFEYYQNGGDSETTGLEIEMQYAPNDRLYITGNLAFTDAEFDSDYTVGNQYINPLFGLGNYQNRQTGNLFNMGGMKPAFSPEISASFSAAYSYDAFGGTLTPAILFNWLDDYYTFDVNLPETLQESHTKTDLRVTWKNDTGLTLEAFVLNVEDEAVLARTVVHSQRVAGTSINSVQANWNPPQTVGFSMGLEF</sequence>
<dbReference type="PROSITE" id="PS52016">
    <property type="entry name" value="TONB_DEPENDENT_REC_3"/>
    <property type="match status" value="1"/>
</dbReference>
<evidence type="ECO:0000256" key="6">
    <source>
        <dbReference type="ARBA" id="ARBA00023004"/>
    </source>
</evidence>
<dbReference type="PANTHER" id="PTHR32552">
    <property type="entry name" value="FERRICHROME IRON RECEPTOR-RELATED"/>
    <property type="match status" value="1"/>
</dbReference>
<dbReference type="GO" id="GO:0006826">
    <property type="term" value="P:iron ion transport"/>
    <property type="evidence" value="ECO:0007669"/>
    <property type="project" value="UniProtKB-KW"/>
</dbReference>
<dbReference type="GO" id="GO:0009279">
    <property type="term" value="C:cell outer membrane"/>
    <property type="evidence" value="ECO:0007669"/>
    <property type="project" value="UniProtKB-SubCell"/>
</dbReference>
<evidence type="ECO:0000256" key="7">
    <source>
        <dbReference type="ARBA" id="ARBA00023065"/>
    </source>
</evidence>
<protein>
    <submittedName>
        <fullName evidence="14">TonB-dependent receptor</fullName>
    </submittedName>
</protein>
<evidence type="ECO:0000256" key="11">
    <source>
        <dbReference type="PROSITE-ProRule" id="PRU01360"/>
    </source>
</evidence>
<keyword evidence="7" id="KW-0406">Ion transport</keyword>
<comment type="similarity">
    <text evidence="11">Belongs to the TonB-dependent receptor family.</text>
</comment>
<dbReference type="InterPro" id="IPR039426">
    <property type="entry name" value="TonB-dep_rcpt-like"/>
</dbReference>
<evidence type="ECO:0000256" key="3">
    <source>
        <dbReference type="ARBA" id="ARBA00022452"/>
    </source>
</evidence>
<dbReference type="Pfam" id="PF07715">
    <property type="entry name" value="Plug"/>
    <property type="match status" value="1"/>
</dbReference>
<comment type="caution">
    <text evidence="14">The sequence shown here is derived from an EMBL/GenBank/DDBJ whole genome shotgun (WGS) entry which is preliminary data.</text>
</comment>
<evidence type="ECO:0000313" key="14">
    <source>
        <dbReference type="EMBL" id="RCL77291.1"/>
    </source>
</evidence>
<comment type="subcellular location">
    <subcellularLocation>
        <location evidence="1 11">Cell outer membrane</location>
        <topology evidence="1 11">Multi-pass membrane protein</topology>
    </subcellularLocation>
</comment>
<organism evidence="14 15">
    <name type="scientific">PS1 clade bacterium</name>
    <dbReference type="NCBI Taxonomy" id="2175152"/>
    <lineage>
        <taxon>Bacteria</taxon>
        <taxon>Pseudomonadati</taxon>
        <taxon>Pseudomonadota</taxon>
        <taxon>Alphaproteobacteria</taxon>
        <taxon>PS1 clade</taxon>
    </lineage>
</organism>
<dbReference type="InterPro" id="IPR036942">
    <property type="entry name" value="Beta-barrel_TonB_sf"/>
</dbReference>
<feature type="domain" description="TonB-dependent receptor plug" evidence="13">
    <location>
        <begin position="42"/>
        <end position="152"/>
    </location>
</feature>
<keyword evidence="12" id="KW-0732">Signal</keyword>
<dbReference type="PANTHER" id="PTHR32552:SF81">
    <property type="entry name" value="TONB-DEPENDENT OUTER MEMBRANE RECEPTOR"/>
    <property type="match status" value="1"/>
</dbReference>
<evidence type="ECO:0000256" key="2">
    <source>
        <dbReference type="ARBA" id="ARBA00022448"/>
    </source>
</evidence>
<feature type="chain" id="PRO_5016562310" evidence="12">
    <location>
        <begin position="27"/>
        <end position="764"/>
    </location>
</feature>
<keyword evidence="2 11" id="KW-0813">Transport</keyword>
<evidence type="ECO:0000256" key="4">
    <source>
        <dbReference type="ARBA" id="ARBA00022496"/>
    </source>
</evidence>
<dbReference type="Gene3D" id="2.40.170.20">
    <property type="entry name" value="TonB-dependent receptor, beta-barrel domain"/>
    <property type="match status" value="1"/>
</dbReference>
<keyword evidence="6" id="KW-0408">Iron</keyword>
<accession>A0A368E1F9</accession>
<keyword evidence="5 11" id="KW-0812">Transmembrane</keyword>
<evidence type="ECO:0000256" key="8">
    <source>
        <dbReference type="ARBA" id="ARBA00023077"/>
    </source>
</evidence>
<dbReference type="AlphaFoldDB" id="A0A368E1F9"/>
<evidence type="ECO:0000256" key="10">
    <source>
        <dbReference type="ARBA" id="ARBA00023237"/>
    </source>
</evidence>
<name>A0A368E1F9_9PROT</name>
<proteinExistence type="inferred from homology"/>
<dbReference type="InterPro" id="IPR012910">
    <property type="entry name" value="Plug_dom"/>
</dbReference>
<keyword evidence="8" id="KW-0798">TonB box</keyword>
<evidence type="ECO:0000256" key="12">
    <source>
        <dbReference type="SAM" id="SignalP"/>
    </source>
</evidence>
<evidence type="ECO:0000313" key="15">
    <source>
        <dbReference type="Proteomes" id="UP000252132"/>
    </source>
</evidence>
<evidence type="ECO:0000259" key="13">
    <source>
        <dbReference type="Pfam" id="PF07715"/>
    </source>
</evidence>
<reference evidence="14 15" key="1">
    <citation type="journal article" date="2018" name="Microbiome">
        <title>Fine metagenomic profile of the Mediterranean stratified and mixed water columns revealed by assembly and recruitment.</title>
        <authorList>
            <person name="Haro-Moreno J.M."/>
            <person name="Lopez-Perez M."/>
            <person name="De La Torre J.R."/>
            <person name="Picazo A."/>
            <person name="Camacho A."/>
            <person name="Rodriguez-Valera F."/>
        </authorList>
    </citation>
    <scope>NUCLEOTIDE SEQUENCE [LARGE SCALE GENOMIC DNA]</scope>
    <source>
        <strain evidence="14">MED-G55</strain>
    </source>
</reference>
<keyword evidence="4" id="KW-0410">Iron transport</keyword>
<gene>
    <name evidence="14" type="ORF">DBW69_03785</name>
</gene>
<dbReference type="EMBL" id="QOQF01000010">
    <property type="protein sequence ID" value="RCL77291.1"/>
    <property type="molecule type" value="Genomic_DNA"/>
</dbReference>
<feature type="signal peptide" evidence="12">
    <location>
        <begin position="1"/>
        <end position="26"/>
    </location>
</feature>
<keyword evidence="3 11" id="KW-1134">Transmembrane beta strand</keyword>
<evidence type="ECO:0000256" key="1">
    <source>
        <dbReference type="ARBA" id="ARBA00004571"/>
    </source>
</evidence>
<dbReference type="Proteomes" id="UP000252132">
    <property type="component" value="Unassembled WGS sequence"/>
</dbReference>